<dbReference type="EMBL" id="BX897699">
    <property type="protein sequence ID" value="CAF27098.1"/>
    <property type="molecule type" value="Genomic_DNA"/>
</dbReference>
<sequence>MCRKNFTIKSSDSFSREIVGMFFRNLKCLSQQDLAAFKKLLEKVGKKEGTL</sequence>
<keyword evidence="2" id="KW-1185">Reference proteome</keyword>
<dbReference type="KEGG" id="bhe:BH02870"/>
<evidence type="ECO:0000313" key="2">
    <source>
        <dbReference type="Proteomes" id="UP000000421"/>
    </source>
</evidence>
<proteinExistence type="predicted"/>
<dbReference type="Proteomes" id="UP000000421">
    <property type="component" value="Chromosome"/>
</dbReference>
<name>A0A0H3LVN7_BARHE</name>
<dbReference type="PaxDb" id="283166-BH02870"/>
<organism evidence="1 2">
    <name type="scientific">Bartonella henselae (strain ATCC 49882 / DSM 28221 / CCUG 30454 / Houston 1)</name>
    <name type="common">Rochalimaea henselae</name>
    <dbReference type="NCBI Taxonomy" id="283166"/>
    <lineage>
        <taxon>Bacteria</taxon>
        <taxon>Pseudomonadati</taxon>
        <taxon>Pseudomonadota</taxon>
        <taxon>Alphaproteobacteria</taxon>
        <taxon>Hyphomicrobiales</taxon>
        <taxon>Bartonellaceae</taxon>
        <taxon>Bartonella</taxon>
    </lineage>
</organism>
<reference evidence="1 2" key="1">
    <citation type="journal article" date="2004" name="Proc. Natl. Acad. Sci. U.S.A.">
        <title>The louse-borne human pathogen Bartonella quintana is a genomic derivative of the zoonotic agent Bartonella henselae.</title>
        <authorList>
            <person name="Alsmark U.C.M."/>
            <person name="Frank A.C."/>
            <person name="Karlberg E.O."/>
            <person name="Legault B.-A."/>
            <person name="Ardell D.H."/>
            <person name="Canbaeck B."/>
            <person name="Eriksson A.-S."/>
            <person name="Naeslund A.K."/>
            <person name="Handley S.A."/>
            <person name="Huvet M."/>
            <person name="La Scola B."/>
            <person name="Holmberg M."/>
            <person name="Andersson S.G.E."/>
        </authorList>
    </citation>
    <scope>NUCLEOTIDE SEQUENCE [LARGE SCALE GENOMIC DNA]</scope>
    <source>
        <strain evidence="2">ATCC 49882 / DSM 28221 / CCUG 30454 / Houston 1</strain>
    </source>
</reference>
<dbReference type="AlphaFoldDB" id="A0A0H3LVN7"/>
<accession>A0A0H3LVN7</accession>
<protein>
    <submittedName>
        <fullName evidence="1">Uncharacterized protein</fullName>
    </submittedName>
</protein>
<dbReference type="eggNOG" id="ENOG503146S">
    <property type="taxonomic scope" value="Bacteria"/>
</dbReference>
<dbReference type="EnsemblBacteria" id="CAF27098">
    <property type="protein sequence ID" value="CAF27098"/>
    <property type="gene ID" value="BH02870"/>
</dbReference>
<evidence type="ECO:0000313" key="1">
    <source>
        <dbReference type="EMBL" id="CAF27098.1"/>
    </source>
</evidence>
<gene>
    <name evidence="1" type="ordered locus">BH02870</name>
</gene>